<evidence type="ECO:0000256" key="5">
    <source>
        <dbReference type="ARBA" id="ARBA00023237"/>
    </source>
</evidence>
<evidence type="ECO:0000256" key="1">
    <source>
        <dbReference type="ARBA" id="ARBA00004442"/>
    </source>
</evidence>
<keyword evidence="4" id="KW-0472">Membrane</keyword>
<dbReference type="GO" id="GO:0009279">
    <property type="term" value="C:cell outer membrane"/>
    <property type="evidence" value="ECO:0007669"/>
    <property type="project" value="UniProtKB-SubCell"/>
</dbReference>
<name>A0A1M5I3K0_9BACT</name>
<evidence type="ECO:0000259" key="6">
    <source>
        <dbReference type="Pfam" id="PF07980"/>
    </source>
</evidence>
<evidence type="ECO:0000256" key="4">
    <source>
        <dbReference type="ARBA" id="ARBA00023136"/>
    </source>
</evidence>
<evidence type="ECO:0000313" key="7">
    <source>
        <dbReference type="EMBL" id="SHG22894.1"/>
    </source>
</evidence>
<dbReference type="Proteomes" id="UP000184041">
    <property type="component" value="Unassembled WGS sequence"/>
</dbReference>
<organism evidence="7 8">
    <name type="scientific">Fodinibius roseus</name>
    <dbReference type="NCBI Taxonomy" id="1194090"/>
    <lineage>
        <taxon>Bacteria</taxon>
        <taxon>Pseudomonadati</taxon>
        <taxon>Balneolota</taxon>
        <taxon>Balneolia</taxon>
        <taxon>Balneolales</taxon>
        <taxon>Balneolaceae</taxon>
        <taxon>Fodinibius</taxon>
    </lineage>
</organism>
<dbReference type="InterPro" id="IPR011990">
    <property type="entry name" value="TPR-like_helical_dom_sf"/>
</dbReference>
<proteinExistence type="inferred from homology"/>
<dbReference type="AlphaFoldDB" id="A0A1M5I3K0"/>
<evidence type="ECO:0000313" key="8">
    <source>
        <dbReference type="Proteomes" id="UP000184041"/>
    </source>
</evidence>
<protein>
    <submittedName>
        <fullName evidence="7">Starch-binding associating with outer membrane</fullName>
    </submittedName>
</protein>
<comment type="subcellular location">
    <subcellularLocation>
        <location evidence="1">Cell outer membrane</location>
    </subcellularLocation>
</comment>
<evidence type="ECO:0000256" key="3">
    <source>
        <dbReference type="ARBA" id="ARBA00022729"/>
    </source>
</evidence>
<evidence type="ECO:0000256" key="2">
    <source>
        <dbReference type="ARBA" id="ARBA00006275"/>
    </source>
</evidence>
<keyword evidence="3" id="KW-0732">Signal</keyword>
<keyword evidence="5" id="KW-0998">Cell outer membrane</keyword>
<accession>A0A1M5I3K0</accession>
<dbReference type="EMBL" id="FQUS01000022">
    <property type="protein sequence ID" value="SHG22894.1"/>
    <property type="molecule type" value="Genomic_DNA"/>
</dbReference>
<dbReference type="PROSITE" id="PS51257">
    <property type="entry name" value="PROKAR_LIPOPROTEIN"/>
    <property type="match status" value="1"/>
</dbReference>
<comment type="similarity">
    <text evidence="2">Belongs to the SusD family.</text>
</comment>
<dbReference type="Gene3D" id="1.25.40.390">
    <property type="match status" value="1"/>
</dbReference>
<dbReference type="InterPro" id="IPR012944">
    <property type="entry name" value="SusD_RagB_dom"/>
</dbReference>
<dbReference type="SUPFAM" id="SSF48452">
    <property type="entry name" value="TPR-like"/>
    <property type="match status" value="1"/>
</dbReference>
<dbReference type="STRING" id="1194090.SAMN05443144_12212"/>
<dbReference type="Pfam" id="PF07980">
    <property type="entry name" value="SusD_RagB"/>
    <property type="match status" value="1"/>
</dbReference>
<reference evidence="7 8" key="1">
    <citation type="submission" date="2016-11" db="EMBL/GenBank/DDBJ databases">
        <authorList>
            <person name="Jaros S."/>
            <person name="Januszkiewicz K."/>
            <person name="Wedrychowicz H."/>
        </authorList>
    </citation>
    <scope>NUCLEOTIDE SEQUENCE [LARGE SCALE GENOMIC DNA]</scope>
    <source>
        <strain evidence="7 8">DSM 21986</strain>
    </source>
</reference>
<gene>
    <name evidence="7" type="ORF">SAMN05443144_12212</name>
</gene>
<keyword evidence="8" id="KW-1185">Reference proteome</keyword>
<feature type="domain" description="RagB/SusD" evidence="6">
    <location>
        <begin position="295"/>
        <end position="583"/>
    </location>
</feature>
<sequence length="585" mass="66114">MGITMSRIIQISTIVLLSLLIASCQDMLNQPPDDAVTSEEFFNTGDDLKAYTNDLYAVLPTKSVYMDDSDSDNILGVSAADRLKGTRTVPTDRGSGGWSWGHLRRINYFLENYKRVDDAAARAQYSGIARFFRAFFYYEKVKRFGEVPWYGEVIDQDDEDLLNKARDPRALVMDSVLADINYAVDNIPAEKKLNQITKYTAFILKARIGLFEGTFRKYHDLGNHEKFLEASASAAKELIDSGAYTLYTNGGPDQAYLDLFARNNQDMTETILAVDYEFGIRTHDLAYRMTAPTQGRWGLAKDLVNSYLMNDGSPFTDQDGYETMGFYEEMQNRDPRLTQTTAGPDYSTYGSNDPEPVNLDITRTGYRVIKALPPKGPQWGSGGSYNDVILFRYAEALLIYAEAKAELGTLTQADLDISINELRDRVDMPHLNMADANANPDPYQENLYENLDQGVNKGVILEIRRERRVELMNEGLRWSDLMRWKEGQKVEDPIRGIYFSSLGAHDFNNDGDYDVYVHDGDDSGAPDEVTAKININERPLTGGTSGNLELFSGGTFEEPKDYYYPLPREDLELNDNLEQNPGWPE</sequence>